<comment type="caution">
    <text evidence="1">The sequence shown here is derived from an EMBL/GenBank/DDBJ whole genome shotgun (WGS) entry which is preliminary data.</text>
</comment>
<accession>A0A2P5B6I1</accession>
<protein>
    <submittedName>
        <fullName evidence="1">Uncharacterized protein</fullName>
    </submittedName>
</protein>
<reference evidence="2" key="1">
    <citation type="submission" date="2016-06" db="EMBL/GenBank/DDBJ databases">
        <title>Parallel loss of symbiosis genes in relatives of nitrogen-fixing non-legume Parasponia.</title>
        <authorList>
            <person name="Van Velzen R."/>
            <person name="Holmer R."/>
            <person name="Bu F."/>
            <person name="Rutten L."/>
            <person name="Van Zeijl A."/>
            <person name="Liu W."/>
            <person name="Santuari L."/>
            <person name="Cao Q."/>
            <person name="Sharma T."/>
            <person name="Shen D."/>
            <person name="Roswanjaya Y."/>
            <person name="Wardhani T."/>
            <person name="Kalhor M.S."/>
            <person name="Jansen J."/>
            <person name="Van den Hoogen J."/>
            <person name="Gungor B."/>
            <person name="Hartog M."/>
            <person name="Hontelez J."/>
            <person name="Verver J."/>
            <person name="Yang W.-C."/>
            <person name="Schijlen E."/>
            <person name="Repin R."/>
            <person name="Schilthuizen M."/>
            <person name="Schranz E."/>
            <person name="Heidstra R."/>
            <person name="Miyata K."/>
            <person name="Fedorova E."/>
            <person name="Kohlen W."/>
            <person name="Bisseling T."/>
            <person name="Smit S."/>
            <person name="Geurts R."/>
        </authorList>
    </citation>
    <scope>NUCLEOTIDE SEQUENCE [LARGE SCALE GENOMIC DNA]</scope>
    <source>
        <strain evidence="2">cv. WU1-14</strain>
    </source>
</reference>
<evidence type="ECO:0000313" key="2">
    <source>
        <dbReference type="Proteomes" id="UP000237105"/>
    </source>
</evidence>
<dbReference type="EMBL" id="JXTB01000352">
    <property type="protein sequence ID" value="PON44366.1"/>
    <property type="molecule type" value="Genomic_DNA"/>
</dbReference>
<name>A0A2P5B6I1_PARAD</name>
<proteinExistence type="predicted"/>
<gene>
    <name evidence="1" type="ORF">PanWU01x14_267550</name>
</gene>
<organism evidence="1 2">
    <name type="scientific">Parasponia andersonii</name>
    <name type="common">Sponia andersonii</name>
    <dbReference type="NCBI Taxonomy" id="3476"/>
    <lineage>
        <taxon>Eukaryota</taxon>
        <taxon>Viridiplantae</taxon>
        <taxon>Streptophyta</taxon>
        <taxon>Embryophyta</taxon>
        <taxon>Tracheophyta</taxon>
        <taxon>Spermatophyta</taxon>
        <taxon>Magnoliopsida</taxon>
        <taxon>eudicotyledons</taxon>
        <taxon>Gunneridae</taxon>
        <taxon>Pentapetalae</taxon>
        <taxon>rosids</taxon>
        <taxon>fabids</taxon>
        <taxon>Rosales</taxon>
        <taxon>Cannabaceae</taxon>
        <taxon>Parasponia</taxon>
    </lineage>
</organism>
<keyword evidence="2" id="KW-1185">Reference proteome</keyword>
<sequence>MTLVSPTSKNIRVCPRATTLSLPVGPLPILYTLSTHSPPSLGRLLSRSSLSAAQNFWSQSLNKVSFWELITRKSG</sequence>
<dbReference type="Proteomes" id="UP000237105">
    <property type="component" value="Unassembled WGS sequence"/>
</dbReference>
<evidence type="ECO:0000313" key="1">
    <source>
        <dbReference type="EMBL" id="PON44366.1"/>
    </source>
</evidence>
<dbReference type="AlphaFoldDB" id="A0A2P5B6I1"/>